<evidence type="ECO:0000313" key="2">
    <source>
        <dbReference type="Proteomes" id="UP001320768"/>
    </source>
</evidence>
<organism evidence="1 2">
    <name type="scientific">Candidatus Synchoanobacter obligatus</name>
    <dbReference type="NCBI Taxonomy" id="2919597"/>
    <lineage>
        <taxon>Bacteria</taxon>
        <taxon>Pseudomonadati</taxon>
        <taxon>Pseudomonadota</taxon>
        <taxon>Gammaproteobacteria</taxon>
        <taxon>Candidatus Comchoanobacterales</taxon>
        <taxon>Candidatus Comchoanobacteraceae</taxon>
        <taxon>Candidatus Synchoanobacter</taxon>
    </lineage>
</organism>
<name>A0ABT1L4D2_9GAMM</name>
<reference evidence="1 2" key="1">
    <citation type="journal article" date="2022" name="Nat. Microbiol.">
        <title>The microbiome of a bacterivorous marine choanoflagellate contains a resource-demanding obligate bacterial associate.</title>
        <authorList>
            <person name="Needham D.M."/>
            <person name="Poirier C."/>
            <person name="Bachy C."/>
            <person name="George E.E."/>
            <person name="Wilken S."/>
            <person name="Yung C.C.M."/>
            <person name="Limardo A.J."/>
            <person name="Morando M."/>
            <person name="Sudek L."/>
            <person name="Malmstrom R.R."/>
            <person name="Keeling P.J."/>
            <person name="Santoro A.E."/>
            <person name="Worden A.Z."/>
        </authorList>
    </citation>
    <scope>NUCLEOTIDE SEQUENCE [LARGE SCALE GENOMIC DNA]</scope>
    <source>
        <strain evidence="1 2">Comchoano-2</strain>
    </source>
</reference>
<dbReference type="Proteomes" id="UP001320768">
    <property type="component" value="Unassembled WGS sequence"/>
</dbReference>
<dbReference type="EMBL" id="JAKUDN010000001">
    <property type="protein sequence ID" value="MCP8351816.1"/>
    <property type="molecule type" value="Genomic_DNA"/>
</dbReference>
<evidence type="ECO:0000313" key="1">
    <source>
        <dbReference type="EMBL" id="MCP8351816.1"/>
    </source>
</evidence>
<proteinExistence type="predicted"/>
<gene>
    <name evidence="1" type="ORF">MKS91_00705</name>
</gene>
<comment type="caution">
    <text evidence="1">The sequence shown here is derived from an EMBL/GenBank/DDBJ whole genome shotgun (WGS) entry which is preliminary data.</text>
</comment>
<protein>
    <submittedName>
        <fullName evidence="1">Uncharacterized protein</fullName>
    </submittedName>
</protein>
<accession>A0ABT1L4D2</accession>
<keyword evidence="2" id="KW-1185">Reference proteome</keyword>
<dbReference type="RefSeq" id="WP_258568929.1">
    <property type="nucleotide sequence ID" value="NZ_JAKUDN010000001.1"/>
</dbReference>
<sequence length="100" mass="11361">MTEGILGWEYFNTIIPYNSSIQIDKELVTSLAHKKFTINYRLKWAGPNTIESTPLEIVIWVKKDLVSRMSCKIDAAYGYCSTRSDASGAQFDVVLQKHQS</sequence>